<protein>
    <recommendedName>
        <fullName evidence="2">DUF5689 domain-containing protein</fullName>
    </recommendedName>
</protein>
<evidence type="ECO:0000313" key="4">
    <source>
        <dbReference type="Proteomes" id="UP000249547"/>
    </source>
</evidence>
<dbReference type="Pfam" id="PF18942">
    <property type="entry name" value="DUF5689"/>
    <property type="match status" value="1"/>
</dbReference>
<dbReference type="EMBL" id="QLLL01000003">
    <property type="protein sequence ID" value="RAJ06614.1"/>
    <property type="molecule type" value="Genomic_DNA"/>
</dbReference>
<evidence type="ECO:0000259" key="2">
    <source>
        <dbReference type="Pfam" id="PF18942"/>
    </source>
</evidence>
<feature type="chain" id="PRO_5016468668" description="DUF5689 domain-containing protein" evidence="1">
    <location>
        <begin position="20"/>
        <end position="424"/>
    </location>
</feature>
<keyword evidence="4" id="KW-1185">Reference proteome</keyword>
<evidence type="ECO:0000256" key="1">
    <source>
        <dbReference type="SAM" id="SignalP"/>
    </source>
</evidence>
<reference evidence="3 4" key="1">
    <citation type="submission" date="2018-06" db="EMBL/GenBank/DDBJ databases">
        <title>Genomic Encyclopedia of Archaeal and Bacterial Type Strains, Phase II (KMG-II): from individual species to whole genera.</title>
        <authorList>
            <person name="Goeker M."/>
        </authorList>
    </citation>
    <scope>NUCLEOTIDE SEQUENCE [LARGE SCALE GENOMIC DNA]</scope>
    <source>
        <strain evidence="3 4">DSM 23857</strain>
    </source>
</reference>
<dbReference type="PROSITE" id="PS51257">
    <property type="entry name" value="PROKAR_LIPOPROTEIN"/>
    <property type="match status" value="1"/>
</dbReference>
<accession>A0A327QSK4</accession>
<dbReference type="RefSeq" id="WP_111597220.1">
    <property type="nucleotide sequence ID" value="NZ_QLLL01000003.1"/>
</dbReference>
<gene>
    <name evidence="3" type="ORF">LX64_01741</name>
</gene>
<organism evidence="3 4">
    <name type="scientific">Chitinophaga skermanii</name>
    <dbReference type="NCBI Taxonomy" id="331697"/>
    <lineage>
        <taxon>Bacteria</taxon>
        <taxon>Pseudomonadati</taxon>
        <taxon>Bacteroidota</taxon>
        <taxon>Chitinophagia</taxon>
        <taxon>Chitinophagales</taxon>
        <taxon>Chitinophagaceae</taxon>
        <taxon>Chitinophaga</taxon>
    </lineage>
</organism>
<sequence length="424" mass="46079">MKKIFLGALMAMTALTACLKEDTNFSKGTPSPYISIEVLRQQYKNADLELNSQALINATYIRGVVISDTTGKNLPVGQFILEDDSKLTLRGISVVLENNAPVNVSFGDSVVVKVLGAKMINNKGALQVVNVKKEDVRYVAKASRIPSYSISLSALVKDFAKYENTLVSLNADIIPGDKNNPLYSKQGHLTDGSDSSVVLYTYPGATFADKTVPVSATFVGIPNFANANSTVRDSTATKHFLLRTLNDVKFPSGKLYDKFAEDFESPDASAKGSYPSAAIDLKTGNWTLNQAILANTKDRDRFNPAGKQCIRMQQNLNYDGHVQMNFDLPNGASKVTLSYGAYYTDASSSWVLEASTDKGATWSRVSDVYKDASATAKIATIMLNIQTPVRFRVTKLGLGTTNGGTILNGRLSIEDIAVYERIPE</sequence>
<dbReference type="InterPro" id="IPR043744">
    <property type="entry name" value="DUF5689"/>
</dbReference>
<proteinExistence type="predicted"/>
<evidence type="ECO:0000313" key="3">
    <source>
        <dbReference type="EMBL" id="RAJ06614.1"/>
    </source>
</evidence>
<name>A0A327QSK4_9BACT</name>
<dbReference type="OrthoDB" id="1111074at2"/>
<comment type="caution">
    <text evidence="3">The sequence shown here is derived from an EMBL/GenBank/DDBJ whole genome shotgun (WGS) entry which is preliminary data.</text>
</comment>
<feature type="domain" description="DUF5689" evidence="2">
    <location>
        <begin position="33"/>
        <end position="248"/>
    </location>
</feature>
<keyword evidence="1" id="KW-0732">Signal</keyword>
<dbReference type="AlphaFoldDB" id="A0A327QSK4"/>
<feature type="signal peptide" evidence="1">
    <location>
        <begin position="1"/>
        <end position="19"/>
    </location>
</feature>
<dbReference type="Proteomes" id="UP000249547">
    <property type="component" value="Unassembled WGS sequence"/>
</dbReference>